<keyword evidence="4" id="KW-0812">Transmembrane</keyword>
<evidence type="ECO:0000259" key="8">
    <source>
        <dbReference type="Pfam" id="PF20597"/>
    </source>
</evidence>
<evidence type="ECO:0000256" key="5">
    <source>
        <dbReference type="SAM" id="SignalP"/>
    </source>
</evidence>
<feature type="domain" description="SD-repeat containing protein B" evidence="6">
    <location>
        <begin position="404"/>
        <end position="503"/>
    </location>
</feature>
<keyword evidence="4" id="KW-1133">Transmembrane helix</keyword>
<reference evidence="10 11" key="1">
    <citation type="submission" date="2021-03" db="EMBL/GenBank/DDBJ databases">
        <title>Sequencing the genomes of 1000 actinobacteria strains.</title>
        <authorList>
            <person name="Klenk H.-P."/>
        </authorList>
    </citation>
    <scope>NUCLEOTIDE SEQUENCE [LARGE SCALE GENOMIC DNA]</scope>
    <source>
        <strain evidence="10 11">DSM 16005</strain>
    </source>
</reference>
<keyword evidence="3 5" id="KW-0732">Signal</keyword>
<sequence length="857" mass="87343">MRKSRLGSVLGASLVAAVAAMGLLAVPATAGPAQTLHPLIVPAVVPEGCEALPEGGFSDAPIGSDSSPSVVVGRNFTTVPGAAEAEGVILVGGDASFDPGPTMSGGGGKAAGGIYNLGVVGKGSGIGAPAGSDALITGVSVSVRSGRLAINEIHDPKYEGGDILAGGAINNKADISRNLAPEGEPQPEWKENRSDALDEYQPWLKAIDSYSDFYKGLDAVGTVAKEQNRLTLTGDNTANRQVFNLDAGQLSQDRAPIELHFKDIHKDAVIIINVTGKNAQVIPNYVGLNGVQAFTVGGAPGNVQAFVQLATHLMWNFVDAQSVYLGKSDQFLGSVLVKNPESTTTLGTSTNGRILVAGNLQHGEGLKGQAGEASKGLEIHNFPFVHGFGCGIVPGEPGPAKTFAVGDVVWIDANNNGIQEAGEEEFLEGVTVELLDGEGATAASTTTDANGRYLFDKLPAGTYQVKFTLTEAQAASYNFTGYKAAVDGSSTAADSDAQPGENSAVGVSGIFTLGEDSQLVQAAGYDGLPFEATGGIDPTWDAGVVFKDGTLSIAKTADPASGTTVNPGQTVSYTVTASAQDGRAANVLISDDLSDVLDDATFVPGSAKLVIDGGTPVQVADPAEDQASPGNYTLTAGPFDLPAGRTAVLSYSVTVNTDAWFRTLNNSVTGTTGGTPTDGCGPCTTTHPTPGKLFIEKLGEDVNSELVRMDGSAWNVYADDGGTPGALLTDPAVVAVDGDTGLFVLAFIEPGTYWLEESAAPEGFNLLAELVKFTVAADGRATLESGTGGGVVTVSQAGALPLISVRDVPALQLPATGGGGTAMFLTGGVLLLIGSAILALRQRRATQPSGAAQTTSF</sequence>
<dbReference type="NCBIfam" id="TIGR04215">
    <property type="entry name" value="choice_anch_A"/>
    <property type="match status" value="1"/>
</dbReference>
<dbReference type="InterPro" id="IPR026588">
    <property type="entry name" value="Choice_anch_A"/>
</dbReference>
<evidence type="ECO:0000259" key="9">
    <source>
        <dbReference type="Pfam" id="PF25549"/>
    </source>
</evidence>
<gene>
    <name evidence="10" type="ORF">JOF48_002049</name>
</gene>
<protein>
    <submittedName>
        <fullName evidence="10">Choice-of-anchor A domain-containing protein/fimbrial isopeptide formation D2 family protein/LPXTG-motif cell wall-anchored protein</fullName>
    </submittedName>
</protein>
<name>A0ABS4YXF3_9MICC</name>
<keyword evidence="11" id="KW-1185">Reference proteome</keyword>
<evidence type="ECO:0000256" key="3">
    <source>
        <dbReference type="ARBA" id="ARBA00022729"/>
    </source>
</evidence>
<dbReference type="InterPro" id="IPR051417">
    <property type="entry name" value="SDr/BOS_complex"/>
</dbReference>
<dbReference type="InterPro" id="IPR057687">
    <property type="entry name" value="DUF7927"/>
</dbReference>
<dbReference type="Pfam" id="PF20597">
    <property type="entry name" value="pAdhesive_15"/>
    <property type="match status" value="1"/>
</dbReference>
<dbReference type="InterPro" id="IPR033764">
    <property type="entry name" value="Sdr_B"/>
</dbReference>
<dbReference type="NCBIfam" id="TIGR01167">
    <property type="entry name" value="LPXTG_anchor"/>
    <property type="match status" value="1"/>
</dbReference>
<dbReference type="Pfam" id="PF17802">
    <property type="entry name" value="SpaA"/>
    <property type="match status" value="1"/>
</dbReference>
<evidence type="ECO:0000313" key="10">
    <source>
        <dbReference type="EMBL" id="MBP2413250.1"/>
    </source>
</evidence>
<feature type="domain" description="Choice-of-anchor A" evidence="8">
    <location>
        <begin position="70"/>
        <end position="363"/>
    </location>
</feature>
<dbReference type="SUPFAM" id="SSF117074">
    <property type="entry name" value="Hypothetical protein PA1324"/>
    <property type="match status" value="1"/>
</dbReference>
<keyword evidence="2" id="KW-0964">Secreted</keyword>
<evidence type="ECO:0000256" key="1">
    <source>
        <dbReference type="ARBA" id="ARBA00004613"/>
    </source>
</evidence>
<proteinExistence type="predicted"/>
<dbReference type="Gene3D" id="2.60.40.740">
    <property type="match status" value="1"/>
</dbReference>
<comment type="subcellular location">
    <subcellularLocation>
        <location evidence="1">Secreted</location>
    </subcellularLocation>
</comment>
<evidence type="ECO:0000256" key="2">
    <source>
        <dbReference type="ARBA" id="ARBA00022525"/>
    </source>
</evidence>
<evidence type="ECO:0000313" key="11">
    <source>
        <dbReference type="Proteomes" id="UP000711614"/>
    </source>
</evidence>
<organism evidence="10 11">
    <name type="scientific">Arthrobacter stackebrandtii</name>
    <dbReference type="NCBI Taxonomy" id="272161"/>
    <lineage>
        <taxon>Bacteria</taxon>
        <taxon>Bacillati</taxon>
        <taxon>Actinomycetota</taxon>
        <taxon>Actinomycetes</taxon>
        <taxon>Micrococcales</taxon>
        <taxon>Micrococcaceae</taxon>
        <taxon>Arthrobacter</taxon>
    </lineage>
</organism>
<dbReference type="InterPro" id="IPR013783">
    <property type="entry name" value="Ig-like_fold"/>
</dbReference>
<feature type="chain" id="PRO_5046425428" evidence="5">
    <location>
        <begin position="31"/>
        <end position="857"/>
    </location>
</feature>
<dbReference type="RefSeq" id="WP_209680365.1">
    <property type="nucleotide sequence ID" value="NZ_JAGIOI010000001.1"/>
</dbReference>
<dbReference type="Pfam" id="PF25549">
    <property type="entry name" value="DUF7927"/>
    <property type="match status" value="1"/>
</dbReference>
<feature type="domain" description="DUF7927" evidence="9">
    <location>
        <begin position="551"/>
        <end position="686"/>
    </location>
</feature>
<feature type="domain" description="SpaA-like prealbumin fold" evidence="7">
    <location>
        <begin position="710"/>
        <end position="783"/>
    </location>
</feature>
<accession>A0ABS4YXF3</accession>
<dbReference type="Gene3D" id="2.60.40.10">
    <property type="entry name" value="Immunoglobulins"/>
    <property type="match status" value="2"/>
</dbReference>
<keyword evidence="4" id="KW-0472">Membrane</keyword>
<comment type="caution">
    <text evidence="10">The sequence shown here is derived from an EMBL/GenBank/DDBJ whole genome shotgun (WGS) entry which is preliminary data.</text>
</comment>
<dbReference type="PANTHER" id="PTHR23303">
    <property type="entry name" value="CARBOXYPEPTIDASE REGULATORY REGION-CONTAINING"/>
    <property type="match status" value="1"/>
</dbReference>
<dbReference type="Pfam" id="PF17210">
    <property type="entry name" value="SdrD_B"/>
    <property type="match status" value="1"/>
</dbReference>
<feature type="transmembrane region" description="Helical" evidence="4">
    <location>
        <begin position="822"/>
        <end position="840"/>
    </location>
</feature>
<dbReference type="InterPro" id="IPR041033">
    <property type="entry name" value="SpaA_PFL_dom_1"/>
</dbReference>
<dbReference type="Proteomes" id="UP000711614">
    <property type="component" value="Unassembled WGS sequence"/>
</dbReference>
<evidence type="ECO:0000256" key="4">
    <source>
        <dbReference type="SAM" id="Phobius"/>
    </source>
</evidence>
<dbReference type="EMBL" id="JAGIOI010000001">
    <property type="protein sequence ID" value="MBP2413250.1"/>
    <property type="molecule type" value="Genomic_DNA"/>
</dbReference>
<evidence type="ECO:0000259" key="6">
    <source>
        <dbReference type="Pfam" id="PF17210"/>
    </source>
</evidence>
<dbReference type="PANTHER" id="PTHR23303:SF14">
    <property type="entry name" value="BOS COMPLEX SUBUNIT NOMO1-RELATED"/>
    <property type="match status" value="1"/>
</dbReference>
<feature type="signal peptide" evidence="5">
    <location>
        <begin position="1"/>
        <end position="30"/>
    </location>
</feature>
<evidence type="ECO:0000259" key="7">
    <source>
        <dbReference type="Pfam" id="PF17802"/>
    </source>
</evidence>